<evidence type="ECO:0000313" key="1">
    <source>
        <dbReference type="EMBL" id="ETW47897.1"/>
    </source>
</evidence>
<name>A0A024WL85_PLAFA</name>
<dbReference type="Proteomes" id="UP000030699">
    <property type="component" value="Unassembled WGS sequence"/>
</dbReference>
<gene>
    <name evidence="1" type="ORF">PFMALIP_04085</name>
</gene>
<organism evidence="1 2">
    <name type="scientific">Plasmodium falciparum MaliPS096_E11</name>
    <dbReference type="NCBI Taxonomy" id="1036727"/>
    <lineage>
        <taxon>Eukaryota</taxon>
        <taxon>Sar</taxon>
        <taxon>Alveolata</taxon>
        <taxon>Apicomplexa</taxon>
        <taxon>Aconoidasida</taxon>
        <taxon>Haemosporida</taxon>
        <taxon>Plasmodiidae</taxon>
        <taxon>Plasmodium</taxon>
        <taxon>Plasmodium (Laverania)</taxon>
    </lineage>
</organism>
<reference evidence="1 2" key="1">
    <citation type="submission" date="2013-02" db="EMBL/GenBank/DDBJ databases">
        <title>The Genome Annotation of Plasmodium falciparum MaliPS096_E11.</title>
        <authorList>
            <consortium name="The Broad Institute Genome Sequencing Platform"/>
            <consortium name="The Broad Institute Genome Sequencing Center for Infectious Disease"/>
            <person name="Neafsey D."/>
            <person name="Hoffman S."/>
            <person name="Volkman S."/>
            <person name="Rosenthal P."/>
            <person name="Walker B."/>
            <person name="Young S.K."/>
            <person name="Zeng Q."/>
            <person name="Gargeya S."/>
            <person name="Fitzgerald M."/>
            <person name="Haas B."/>
            <person name="Abouelleil A."/>
            <person name="Allen A.W."/>
            <person name="Alvarado L."/>
            <person name="Arachchi H.M."/>
            <person name="Berlin A.M."/>
            <person name="Chapman S.B."/>
            <person name="Gainer-Dewar J."/>
            <person name="Goldberg J."/>
            <person name="Griggs A."/>
            <person name="Gujja S."/>
            <person name="Hansen M."/>
            <person name="Howarth C."/>
            <person name="Imamovic A."/>
            <person name="Ireland A."/>
            <person name="Larimer J."/>
            <person name="McCowan C."/>
            <person name="Murphy C."/>
            <person name="Pearson M."/>
            <person name="Poon T.W."/>
            <person name="Priest M."/>
            <person name="Roberts A."/>
            <person name="Saif S."/>
            <person name="Shea T."/>
            <person name="Sisk P."/>
            <person name="Sykes S."/>
            <person name="Wortman J."/>
            <person name="Nusbaum C."/>
            <person name="Birren B."/>
        </authorList>
    </citation>
    <scope>NUCLEOTIDE SEQUENCE [LARGE SCALE GENOMIC DNA]</scope>
    <source>
        <strain evidence="1 2">MaliPS096_E11</strain>
    </source>
</reference>
<accession>A0A024WL85</accession>
<reference evidence="1 2" key="2">
    <citation type="submission" date="2013-02" db="EMBL/GenBank/DDBJ databases">
        <title>The Genome Sequence of Plasmodium falciparum MaliPS096_E11.</title>
        <authorList>
            <consortium name="The Broad Institute Genome Sequencing Platform"/>
            <consortium name="The Broad Institute Genome Sequencing Center for Infectious Disease"/>
            <person name="Neafsey D."/>
            <person name="Cheeseman I."/>
            <person name="Volkman S."/>
            <person name="Adams J."/>
            <person name="Walker B."/>
            <person name="Young S.K."/>
            <person name="Zeng Q."/>
            <person name="Gargeya S."/>
            <person name="Fitzgerald M."/>
            <person name="Haas B."/>
            <person name="Abouelleil A."/>
            <person name="Alvarado L."/>
            <person name="Arachchi H.M."/>
            <person name="Berlin A.M."/>
            <person name="Chapman S.B."/>
            <person name="Dewar J."/>
            <person name="Goldberg J."/>
            <person name="Griggs A."/>
            <person name="Gujja S."/>
            <person name="Hansen M."/>
            <person name="Howarth C."/>
            <person name="Imamovic A."/>
            <person name="Larimer J."/>
            <person name="McCowan C."/>
            <person name="Murphy C."/>
            <person name="Neiman D."/>
            <person name="Pearson M."/>
            <person name="Priest M."/>
            <person name="Roberts A."/>
            <person name="Saif S."/>
            <person name="Shea T."/>
            <person name="Sisk P."/>
            <person name="Sykes S."/>
            <person name="Wortman J."/>
            <person name="Nusbaum C."/>
            <person name="Birren B."/>
        </authorList>
    </citation>
    <scope>NUCLEOTIDE SEQUENCE [LARGE SCALE GENOMIC DNA]</scope>
    <source>
        <strain evidence="1 2">MaliPS096_E11</strain>
    </source>
</reference>
<dbReference type="EMBL" id="KI925595">
    <property type="protein sequence ID" value="ETW47897.1"/>
    <property type="molecule type" value="Genomic_DNA"/>
</dbReference>
<sequence length="65" mass="7991">MLKNEKYILNNNKHIILLSVHKKNIICVVYKLLYFKLLYIFNSYISSNILHRANNYRRKNMQFIE</sequence>
<evidence type="ECO:0000313" key="2">
    <source>
        <dbReference type="Proteomes" id="UP000030699"/>
    </source>
</evidence>
<proteinExistence type="predicted"/>
<dbReference type="AlphaFoldDB" id="A0A024WL85"/>
<protein>
    <submittedName>
        <fullName evidence="1">Uncharacterized protein</fullName>
    </submittedName>
</protein>